<evidence type="ECO:0000259" key="6">
    <source>
        <dbReference type="PROSITE" id="PS51379"/>
    </source>
</evidence>
<dbReference type="InterPro" id="IPR017900">
    <property type="entry name" value="4Fe4S_Fe_S_CS"/>
</dbReference>
<evidence type="ECO:0000256" key="1">
    <source>
        <dbReference type="ARBA" id="ARBA00022485"/>
    </source>
</evidence>
<keyword evidence="1" id="KW-0004">4Fe-4S</keyword>
<reference evidence="7 8" key="1">
    <citation type="submission" date="2018-06" db="EMBL/GenBank/DDBJ databases">
        <authorList>
            <consortium name="Pathogen Informatics"/>
            <person name="Doyle S."/>
        </authorList>
    </citation>
    <scope>NUCLEOTIDE SEQUENCE [LARGE SCALE GENOMIC DNA]</scope>
    <source>
        <strain evidence="7 8">NCTC11685</strain>
    </source>
</reference>
<dbReference type="PANTHER" id="PTHR42859">
    <property type="entry name" value="OXIDOREDUCTASE"/>
    <property type="match status" value="1"/>
</dbReference>
<comment type="caution">
    <text evidence="7">The sequence shown here is derived from an EMBL/GenBank/DDBJ whole genome shotgun (WGS) entry which is preliminary data.</text>
</comment>
<evidence type="ECO:0000256" key="5">
    <source>
        <dbReference type="ARBA" id="ARBA00023014"/>
    </source>
</evidence>
<dbReference type="Gene3D" id="3.30.70.20">
    <property type="match status" value="2"/>
</dbReference>
<dbReference type="Proteomes" id="UP000254863">
    <property type="component" value="Unassembled WGS sequence"/>
</dbReference>
<dbReference type="InterPro" id="IPR050294">
    <property type="entry name" value="RnfB_subfamily"/>
</dbReference>
<feature type="domain" description="4Fe-4S ferredoxin-type" evidence="6">
    <location>
        <begin position="73"/>
        <end position="102"/>
    </location>
</feature>
<gene>
    <name evidence="7" type="primary">hydN_3</name>
    <name evidence="7" type="ORF">NCTC11685_06284</name>
</gene>
<evidence type="ECO:0000256" key="2">
    <source>
        <dbReference type="ARBA" id="ARBA00022723"/>
    </source>
</evidence>
<organism evidence="7 8">
    <name type="scientific">Klebsiella michiganensis</name>
    <dbReference type="NCBI Taxonomy" id="1134687"/>
    <lineage>
        <taxon>Bacteria</taxon>
        <taxon>Pseudomonadati</taxon>
        <taxon>Pseudomonadota</taxon>
        <taxon>Gammaproteobacteria</taxon>
        <taxon>Enterobacterales</taxon>
        <taxon>Enterobacteriaceae</taxon>
        <taxon>Klebsiella/Raoultella group</taxon>
        <taxon>Klebsiella</taxon>
    </lineage>
</organism>
<dbReference type="GO" id="GO:0046872">
    <property type="term" value="F:metal ion binding"/>
    <property type="evidence" value="ECO:0007669"/>
    <property type="project" value="UniProtKB-KW"/>
</dbReference>
<name>A0A7H4PKP2_9ENTR</name>
<keyword evidence="4" id="KW-0408">Iron</keyword>
<dbReference type="CDD" id="cd10554">
    <property type="entry name" value="HycB_like"/>
    <property type="match status" value="1"/>
</dbReference>
<dbReference type="AlphaFoldDB" id="A0A7H4PKP2"/>
<dbReference type="Pfam" id="PF13247">
    <property type="entry name" value="Fer4_11"/>
    <property type="match status" value="1"/>
</dbReference>
<evidence type="ECO:0000256" key="3">
    <source>
        <dbReference type="ARBA" id="ARBA00022737"/>
    </source>
</evidence>
<dbReference type="PROSITE" id="PS51379">
    <property type="entry name" value="4FE4S_FER_2"/>
    <property type="match status" value="2"/>
</dbReference>
<keyword evidence="5" id="KW-0411">Iron-sulfur</keyword>
<sequence>MTRFIVASSQACIGCRTCEVACALEHVAPGAEFHPRLKVMRLDELSVPVMCHQCENAPCVGACPTGALSMGAEKVEADGGRCIGCQSCVVACPFGAITIEVEAGLTPVIVKCDLCGTRERGPACVDVCPTAALSIMTEEQLSALQKQRNIAHRRAAVAVNLASGGAEAAGQFHTPAFCQQKKTGLPGRFSVFMRATRGAHPFAPTFFSPLSALRGISARSRS</sequence>
<protein>
    <submittedName>
        <fullName evidence="7">Oxidoreductase</fullName>
    </submittedName>
</protein>
<accession>A0A7H4PKP2</accession>
<dbReference type="SUPFAM" id="SSF54862">
    <property type="entry name" value="4Fe-4S ferredoxins"/>
    <property type="match status" value="1"/>
</dbReference>
<evidence type="ECO:0000313" key="7">
    <source>
        <dbReference type="EMBL" id="STW78965.1"/>
    </source>
</evidence>
<evidence type="ECO:0000256" key="4">
    <source>
        <dbReference type="ARBA" id="ARBA00023004"/>
    </source>
</evidence>
<dbReference type="PROSITE" id="PS00198">
    <property type="entry name" value="4FE4S_FER_1"/>
    <property type="match status" value="1"/>
</dbReference>
<evidence type="ECO:0000313" key="8">
    <source>
        <dbReference type="Proteomes" id="UP000254863"/>
    </source>
</evidence>
<dbReference type="Pfam" id="PF12800">
    <property type="entry name" value="Fer4_4"/>
    <property type="match status" value="1"/>
</dbReference>
<feature type="domain" description="4Fe-4S ferredoxin-type" evidence="6">
    <location>
        <begin position="2"/>
        <end position="32"/>
    </location>
</feature>
<keyword evidence="2" id="KW-0479">Metal-binding</keyword>
<proteinExistence type="predicted"/>
<dbReference type="InterPro" id="IPR017896">
    <property type="entry name" value="4Fe4S_Fe-S-bd"/>
</dbReference>
<dbReference type="PANTHER" id="PTHR42859:SF17">
    <property type="entry name" value="ELECTRON TRANSPORT PROTEIN HYDN-RELATED"/>
    <property type="match status" value="1"/>
</dbReference>
<dbReference type="GO" id="GO:0051539">
    <property type="term" value="F:4 iron, 4 sulfur cluster binding"/>
    <property type="evidence" value="ECO:0007669"/>
    <property type="project" value="UniProtKB-KW"/>
</dbReference>
<dbReference type="EMBL" id="UGMS01000003">
    <property type="protein sequence ID" value="STW78965.1"/>
    <property type="molecule type" value="Genomic_DNA"/>
</dbReference>
<keyword evidence="3" id="KW-0677">Repeat</keyword>